<evidence type="ECO:0000313" key="3">
    <source>
        <dbReference type="Proteomes" id="UP000253508"/>
    </source>
</evidence>
<feature type="domain" description="SHS2" evidence="1">
    <location>
        <begin position="1"/>
        <end position="166"/>
    </location>
</feature>
<dbReference type="SMART" id="SM00842">
    <property type="entry name" value="FtsA"/>
    <property type="match status" value="1"/>
</dbReference>
<dbReference type="InterPro" id="IPR003494">
    <property type="entry name" value="SHS2_FtsA"/>
</dbReference>
<dbReference type="PANTHER" id="PTHR32432">
    <property type="entry name" value="CELL DIVISION PROTEIN FTSA-RELATED"/>
    <property type="match status" value="1"/>
</dbReference>
<evidence type="ECO:0000259" key="1">
    <source>
        <dbReference type="SMART" id="SM00842"/>
    </source>
</evidence>
<proteinExistence type="predicted"/>
<dbReference type="AlphaFoldDB" id="A0A367XYD2"/>
<dbReference type="SUPFAM" id="SSF53067">
    <property type="entry name" value="Actin-like ATPase domain"/>
    <property type="match status" value="2"/>
</dbReference>
<dbReference type="Pfam" id="PF11104">
    <property type="entry name" value="PilM_2"/>
    <property type="match status" value="1"/>
</dbReference>
<dbReference type="PANTHER" id="PTHR32432:SF3">
    <property type="entry name" value="ETHANOLAMINE UTILIZATION PROTEIN EUTJ"/>
    <property type="match status" value="1"/>
</dbReference>
<sequence>MIGIDVGSSGVRVVDVQTTRGGDRVLKRYAHEALPGGAVRAGVVHDEDAVVRALKQAFRSARIHGRRASLAATSAQAVVREISMPHLSPKERAGALPHLARDVLPIPIERAVLDFAPTSSPAEGQVTGLLVGMPADVVAGLVSAVEKAGVAVESVDFAAFAALRSLPPAPVAAAACVTLDLGASTTTLVVEHGGSPQLVRVLARGGDDITSAISERLGISHAEAEDRKRHASLDNAGDVADVCRDALRPLMSEIRSSLDYFRSSHPGAGVGSMRIVGGGSSLGGIRAALATTLDLTVDVGDPLLLFAERRFDSERSLFAPHAAVAVGLTKEAANVA</sequence>
<comment type="caution">
    <text evidence="2">The sequence shown here is derived from an EMBL/GenBank/DDBJ whole genome shotgun (WGS) entry which is preliminary data.</text>
</comment>
<keyword evidence="3" id="KW-1185">Reference proteome</keyword>
<dbReference type="Proteomes" id="UP000253508">
    <property type="component" value="Unassembled WGS sequence"/>
</dbReference>
<organism evidence="2 3">
    <name type="scientific">Microbacterium sorbitolivorans</name>
    <dbReference type="NCBI Taxonomy" id="1867410"/>
    <lineage>
        <taxon>Bacteria</taxon>
        <taxon>Bacillati</taxon>
        <taxon>Actinomycetota</taxon>
        <taxon>Actinomycetes</taxon>
        <taxon>Micrococcales</taxon>
        <taxon>Microbacteriaceae</taxon>
        <taxon>Microbacterium</taxon>
    </lineage>
</organism>
<evidence type="ECO:0000313" key="2">
    <source>
        <dbReference type="EMBL" id="RCK58409.1"/>
    </source>
</evidence>
<dbReference type="PIRSF" id="PIRSF019169">
    <property type="entry name" value="PilM"/>
    <property type="match status" value="1"/>
</dbReference>
<dbReference type="CDD" id="cd24049">
    <property type="entry name" value="ASKHA_NBD_PilM"/>
    <property type="match status" value="1"/>
</dbReference>
<dbReference type="InterPro" id="IPR005883">
    <property type="entry name" value="PilM"/>
</dbReference>
<protein>
    <submittedName>
        <fullName evidence="2">Type IV pilus assembly protein PilM</fullName>
    </submittedName>
</protein>
<dbReference type="NCBIfam" id="TIGR01175">
    <property type="entry name" value="pilM"/>
    <property type="match status" value="1"/>
</dbReference>
<reference evidence="2 3" key="1">
    <citation type="submission" date="2018-07" db="EMBL/GenBank/DDBJ databases">
        <title>Microbacterium endoborsara sp. nov., a novel actinobacterium isolated from Borszczowia aralocaspica.</title>
        <authorList>
            <person name="An D."/>
        </authorList>
    </citation>
    <scope>NUCLEOTIDE SEQUENCE [LARGE SCALE GENOMIC DNA]</scope>
    <source>
        <strain evidence="2 3">C1.15228</strain>
    </source>
</reference>
<dbReference type="Gene3D" id="3.30.420.40">
    <property type="match status" value="2"/>
</dbReference>
<dbReference type="InterPro" id="IPR050696">
    <property type="entry name" value="FtsA/MreB"/>
</dbReference>
<dbReference type="GO" id="GO:0051301">
    <property type="term" value="P:cell division"/>
    <property type="evidence" value="ECO:0007669"/>
    <property type="project" value="InterPro"/>
</dbReference>
<name>A0A367XYD2_9MICO</name>
<dbReference type="Gene3D" id="3.30.1490.300">
    <property type="match status" value="1"/>
</dbReference>
<dbReference type="InterPro" id="IPR043129">
    <property type="entry name" value="ATPase_NBD"/>
</dbReference>
<accession>A0A367XYD2</accession>
<dbReference type="RefSeq" id="WP_114118013.1">
    <property type="nucleotide sequence ID" value="NZ_BMHU01000002.1"/>
</dbReference>
<dbReference type="EMBL" id="QORO01000003">
    <property type="protein sequence ID" value="RCK58409.1"/>
    <property type="molecule type" value="Genomic_DNA"/>
</dbReference>
<gene>
    <name evidence="2" type="ORF">DTO57_09565</name>
</gene>
<dbReference type="OrthoDB" id="1926201at2"/>